<dbReference type="Gene3D" id="2.40.70.10">
    <property type="entry name" value="Acid Proteases"/>
    <property type="match status" value="1"/>
</dbReference>
<name>A0AAP0FXP1_9ASPA</name>
<dbReference type="PANTHER" id="PTHR33067">
    <property type="entry name" value="RNA-DIRECTED DNA POLYMERASE-RELATED"/>
    <property type="match status" value="1"/>
</dbReference>
<keyword evidence="5" id="KW-1185">Reference proteome</keyword>
<feature type="region of interest" description="Disordered" evidence="1">
    <location>
        <begin position="481"/>
        <end position="516"/>
    </location>
</feature>
<dbReference type="Pfam" id="PF00078">
    <property type="entry name" value="RVT_1"/>
    <property type="match status" value="1"/>
</dbReference>
<protein>
    <recommendedName>
        <fullName evidence="6">Reverse transcriptase</fullName>
    </recommendedName>
</protein>
<dbReference type="CDD" id="cd01647">
    <property type="entry name" value="RT_LTR"/>
    <property type="match status" value="1"/>
</dbReference>
<dbReference type="AlphaFoldDB" id="A0AAP0FXP1"/>
<dbReference type="Gene3D" id="3.10.10.10">
    <property type="entry name" value="HIV Type 1 Reverse Transcriptase, subunit A, domain 1"/>
    <property type="match status" value="1"/>
</dbReference>
<evidence type="ECO:0000313" key="4">
    <source>
        <dbReference type="EMBL" id="KAK8923616.1"/>
    </source>
</evidence>
<evidence type="ECO:0000259" key="3">
    <source>
        <dbReference type="Pfam" id="PF03732"/>
    </source>
</evidence>
<dbReference type="EMBL" id="JBBWWQ010000017">
    <property type="protein sequence ID" value="KAK8923616.1"/>
    <property type="molecule type" value="Genomic_DNA"/>
</dbReference>
<feature type="domain" description="Reverse transcriptase" evidence="2">
    <location>
        <begin position="1000"/>
        <end position="1125"/>
    </location>
</feature>
<feature type="compositionally biased region" description="Polar residues" evidence="1">
    <location>
        <begin position="498"/>
        <end position="508"/>
    </location>
</feature>
<proteinExistence type="predicted"/>
<dbReference type="SUPFAM" id="SSF56672">
    <property type="entry name" value="DNA/RNA polymerases"/>
    <property type="match status" value="1"/>
</dbReference>
<reference evidence="4 5" key="1">
    <citation type="journal article" date="2022" name="Nat. Plants">
        <title>Genomes of leafy and leafless Platanthera orchids illuminate the evolution of mycoheterotrophy.</title>
        <authorList>
            <person name="Li M.H."/>
            <person name="Liu K.W."/>
            <person name="Li Z."/>
            <person name="Lu H.C."/>
            <person name="Ye Q.L."/>
            <person name="Zhang D."/>
            <person name="Wang J.Y."/>
            <person name="Li Y.F."/>
            <person name="Zhong Z.M."/>
            <person name="Liu X."/>
            <person name="Yu X."/>
            <person name="Liu D.K."/>
            <person name="Tu X.D."/>
            <person name="Liu B."/>
            <person name="Hao Y."/>
            <person name="Liao X.Y."/>
            <person name="Jiang Y.T."/>
            <person name="Sun W.H."/>
            <person name="Chen J."/>
            <person name="Chen Y.Q."/>
            <person name="Ai Y."/>
            <person name="Zhai J.W."/>
            <person name="Wu S.S."/>
            <person name="Zhou Z."/>
            <person name="Hsiao Y.Y."/>
            <person name="Wu W.L."/>
            <person name="Chen Y.Y."/>
            <person name="Lin Y.F."/>
            <person name="Hsu J.L."/>
            <person name="Li C.Y."/>
            <person name="Wang Z.W."/>
            <person name="Zhao X."/>
            <person name="Zhong W.Y."/>
            <person name="Ma X.K."/>
            <person name="Ma L."/>
            <person name="Huang J."/>
            <person name="Chen G.Z."/>
            <person name="Huang M.Z."/>
            <person name="Huang L."/>
            <person name="Peng D.H."/>
            <person name="Luo Y.B."/>
            <person name="Zou S.Q."/>
            <person name="Chen S.P."/>
            <person name="Lan S."/>
            <person name="Tsai W.C."/>
            <person name="Van de Peer Y."/>
            <person name="Liu Z.J."/>
        </authorList>
    </citation>
    <scope>NUCLEOTIDE SEQUENCE [LARGE SCALE GENOMIC DNA]</scope>
    <source>
        <strain evidence="4">Lor287</strain>
    </source>
</reference>
<dbReference type="CDD" id="cd00303">
    <property type="entry name" value="retropepsin_like"/>
    <property type="match status" value="1"/>
</dbReference>
<dbReference type="InterPro" id="IPR005162">
    <property type="entry name" value="Retrotrans_gag_dom"/>
</dbReference>
<dbReference type="InterPro" id="IPR043502">
    <property type="entry name" value="DNA/RNA_pol_sf"/>
</dbReference>
<organism evidence="4 5">
    <name type="scientific">Platanthera zijinensis</name>
    <dbReference type="NCBI Taxonomy" id="2320716"/>
    <lineage>
        <taxon>Eukaryota</taxon>
        <taxon>Viridiplantae</taxon>
        <taxon>Streptophyta</taxon>
        <taxon>Embryophyta</taxon>
        <taxon>Tracheophyta</taxon>
        <taxon>Spermatophyta</taxon>
        <taxon>Magnoliopsida</taxon>
        <taxon>Liliopsida</taxon>
        <taxon>Asparagales</taxon>
        <taxon>Orchidaceae</taxon>
        <taxon>Orchidoideae</taxon>
        <taxon>Orchideae</taxon>
        <taxon>Orchidinae</taxon>
        <taxon>Platanthera</taxon>
    </lineage>
</organism>
<dbReference type="PANTHER" id="PTHR33067:SF39">
    <property type="entry name" value="TRANSCRIPTION FACTOR INTERACTOR AND REGULATOR CCHC(ZN) FAMILY"/>
    <property type="match status" value="1"/>
</dbReference>
<accession>A0AAP0FXP1</accession>
<dbReference type="Proteomes" id="UP001418222">
    <property type="component" value="Unassembled WGS sequence"/>
</dbReference>
<evidence type="ECO:0000256" key="1">
    <source>
        <dbReference type="SAM" id="MobiDB-lite"/>
    </source>
</evidence>
<dbReference type="Gene3D" id="3.30.70.270">
    <property type="match status" value="1"/>
</dbReference>
<dbReference type="InterPro" id="IPR043128">
    <property type="entry name" value="Rev_trsase/Diguanyl_cyclase"/>
</dbReference>
<evidence type="ECO:0000259" key="2">
    <source>
        <dbReference type="Pfam" id="PF00078"/>
    </source>
</evidence>
<gene>
    <name evidence="4" type="ORF">KSP39_PZI019737</name>
</gene>
<feature type="domain" description="Retrotransposon gag" evidence="3">
    <location>
        <begin position="185"/>
        <end position="277"/>
    </location>
</feature>
<sequence>MSQVVDLRQAKIALATLEYKLMCTKRIECERTSNAPSAPPMYRTTEILPLNSEIERTCRLNRKNLRNNNNINLEMDVNGQNNVVNNEEQVEPNEQVDQNVQPNVPRMTCRDYNTPLRGGLHFSIARPTIAANNFKIDSTIMQLIQHNKFGGLNNEDANSHLRSFLEICDMYKVNGASSEAIQLMLFPFSLEGKAKDWLNSLPHGSITTWEQLVDKFLNKYFPPSKTAKLIRDITTFMQNHGETLYDAWERFKELLRRCPHHGLQQHQQVSTFYNGLQTATMILVDGAAGGSLMKKYPEDAYAILEDLTSNNYQSFERQGNNNPTGVHHVDQITSLAAQMASQFNMINKRLDSLSQNTVMPSISSLQLSNPNTSFTIEQLNQVSEEANYIGGQRQHILPNHYNPEWRNHPNFSWRNNQNVNHPPGFNHIPHNNQGNSRKLTDEVILEMFQKNDARVVGIESSLRSLENSIGQIANALNLRPVGTLPADTTPNPKRDDPSNQCNSVTLRSGNKIPGGDLLLEKLKNDEKREHEDKMKKVEDPMAKGGVEIVDLEEERKVYPPPPFPSRLTKTRLDAQFQKFMEIFKKLTINIPFAEAIEQMPSYAKFMKDILSKKRKFAEKEVVALTEECSAILQKKLPPKLKDPGSFTIPCSIGVKFTGKALCDLGASINLMPLSIYNTLGLGEIAPTSLTLQLADRTLAFPKGIVEDVLVKVEKFIFPADFVVLDMEEDRDVPIILGRPFLATGRTLIDVQKGELTMRVNEEEVTFNVLKAIKYPNDKEECHFIDNIDIPTKVFKQNDQWEKTLLAILNNEEWNEEEEYGKLAKVFNVSERWRTYRNVEALERSSETKILKPSIMEPPQLELKPLPSNLKYAFLGEDKTLPVIIDASLEQSKEDELLEVLKKYKGAMGWTIADIQGISPTICMHKILLEDDSKTSIEHQRRLSPPMKEVVKKEIIKWLDAGIIYPISDSKWVSPVQCVPKKGGMTVVKNENNELIPTRTVTGWRICMDYRKLNQSTRKDHFPLPFLDQVLDKLAGNEYFCFLDGYSGYNQIMVAPEDQEKTTFTCPYGTFAFRKMPFGLCNAPATFQRCMISIFSDLMDEGIEIFMDDFSVFGKSFDECLESLKKEDDCQANHDGRAWARRRKARRIGRNKKLQAVPLPDTRRSYVSRCGKFLRASLNILSRVRIMDGETFPFL</sequence>
<comment type="caution">
    <text evidence="4">The sequence shown here is derived from an EMBL/GenBank/DDBJ whole genome shotgun (WGS) entry which is preliminary data.</text>
</comment>
<dbReference type="Pfam" id="PF03732">
    <property type="entry name" value="Retrotrans_gag"/>
    <property type="match status" value="1"/>
</dbReference>
<dbReference type="InterPro" id="IPR021109">
    <property type="entry name" value="Peptidase_aspartic_dom_sf"/>
</dbReference>
<evidence type="ECO:0008006" key="6">
    <source>
        <dbReference type="Google" id="ProtNLM"/>
    </source>
</evidence>
<dbReference type="InterPro" id="IPR000477">
    <property type="entry name" value="RT_dom"/>
</dbReference>
<evidence type="ECO:0000313" key="5">
    <source>
        <dbReference type="Proteomes" id="UP001418222"/>
    </source>
</evidence>